<gene>
    <name evidence="3" type="ORF">V6L76_20960</name>
</gene>
<feature type="domain" description="Transposase IS110-like N-terminal" evidence="1">
    <location>
        <begin position="9"/>
        <end position="149"/>
    </location>
</feature>
<dbReference type="EMBL" id="JBAKBE010000021">
    <property type="protein sequence ID" value="MEH0098737.1"/>
    <property type="molecule type" value="Genomic_DNA"/>
</dbReference>
<organism evidence="3 4">
    <name type="scientific">Pannonibacter anstelovis</name>
    <dbReference type="NCBI Taxonomy" id="3121537"/>
    <lineage>
        <taxon>Bacteria</taxon>
        <taxon>Pseudomonadati</taxon>
        <taxon>Pseudomonadota</taxon>
        <taxon>Alphaproteobacteria</taxon>
        <taxon>Hyphomicrobiales</taxon>
        <taxon>Stappiaceae</taxon>
        <taxon>Pannonibacter</taxon>
    </lineage>
</organism>
<dbReference type="InterPro" id="IPR002525">
    <property type="entry name" value="Transp_IS110-like_N"/>
</dbReference>
<evidence type="ECO:0000313" key="4">
    <source>
        <dbReference type="Proteomes" id="UP001380822"/>
    </source>
</evidence>
<name>A0ABU7ZU37_9HYPH</name>
<comment type="caution">
    <text evidence="3">The sequence shown here is derived from an EMBL/GenBank/DDBJ whole genome shotgun (WGS) entry which is preliminary data.</text>
</comment>
<sequence>MSISHHYIGCDVSKSWLDVFDPRAGRIQHLDNTAEAISVFVSSLQGQDAFVLFEATGTYDSVLRTSLHEAGIACARLNPTMVRRYAQARGRKAKTDALDAIILADMGERLRPDPDPAPCPHRARLAGLAARRDQLVAMRACEKTRLCELTDPFLRQDLEETICHLSRAVARIEAEIERQIQENDALRDQARILASAPGVGPVTAQILLALMPELGNSNPKRLAALAGLAPFNHDSGKLKGIRCISGGRARVRRALFMAALRAARINPTLKAFADRVTSASKVRKIAIIATARKLLTILNAMLRENATFRHQ</sequence>
<dbReference type="PANTHER" id="PTHR33055">
    <property type="entry name" value="TRANSPOSASE FOR INSERTION SEQUENCE ELEMENT IS1111A"/>
    <property type="match status" value="1"/>
</dbReference>
<keyword evidence="4" id="KW-1185">Reference proteome</keyword>
<evidence type="ECO:0000259" key="1">
    <source>
        <dbReference type="Pfam" id="PF01548"/>
    </source>
</evidence>
<dbReference type="PANTHER" id="PTHR33055:SF13">
    <property type="entry name" value="TRANSPOSASE"/>
    <property type="match status" value="1"/>
</dbReference>
<dbReference type="InterPro" id="IPR047650">
    <property type="entry name" value="Transpos_IS110"/>
</dbReference>
<evidence type="ECO:0000259" key="2">
    <source>
        <dbReference type="Pfam" id="PF02371"/>
    </source>
</evidence>
<protein>
    <submittedName>
        <fullName evidence="3">IS110 family transposase</fullName>
    </submittedName>
</protein>
<dbReference type="RefSeq" id="WP_334253397.1">
    <property type="nucleotide sequence ID" value="NZ_JBAKBE010000021.1"/>
</dbReference>
<feature type="domain" description="Transposase IS116/IS110/IS902 C-terminal" evidence="2">
    <location>
        <begin position="191"/>
        <end position="272"/>
    </location>
</feature>
<dbReference type="Pfam" id="PF02371">
    <property type="entry name" value="Transposase_20"/>
    <property type="match status" value="1"/>
</dbReference>
<evidence type="ECO:0000313" key="3">
    <source>
        <dbReference type="EMBL" id="MEH0098737.1"/>
    </source>
</evidence>
<dbReference type="Pfam" id="PF01548">
    <property type="entry name" value="DEDD_Tnp_IS110"/>
    <property type="match status" value="1"/>
</dbReference>
<reference evidence="3 4" key="1">
    <citation type="submission" date="2024-02" db="EMBL/GenBank/DDBJ databases">
        <title>A new putative Pannonibacter species isolated from two cases of bloodstream infections in paediatric patients.</title>
        <authorList>
            <person name="Castellana S."/>
            <person name="De Laurentiis V."/>
            <person name="Grassi M."/>
            <person name="De Leonardis F."/>
            <person name="Mosca A."/>
            <person name="De Carlo C."/>
            <person name="Sparapano E."/>
            <person name="Ronga L."/>
            <person name="Santacroce L."/>
            <person name="Chironna M."/>
            <person name="De Robertis A."/>
            <person name="Bianco A."/>
            <person name="Del Sambro L."/>
            <person name="Capozzi L."/>
            <person name="Parisi A."/>
        </authorList>
    </citation>
    <scope>NUCLEOTIDE SEQUENCE [LARGE SCALE GENOMIC DNA]</scope>
    <source>
        <strain evidence="3 4">Pt2</strain>
    </source>
</reference>
<dbReference type="InterPro" id="IPR003346">
    <property type="entry name" value="Transposase_20"/>
</dbReference>
<accession>A0ABU7ZU37</accession>
<dbReference type="NCBIfam" id="NF033542">
    <property type="entry name" value="transpos_IS110"/>
    <property type="match status" value="1"/>
</dbReference>
<proteinExistence type="predicted"/>
<dbReference type="Proteomes" id="UP001380822">
    <property type="component" value="Unassembled WGS sequence"/>
</dbReference>